<dbReference type="PANTHER" id="PTHR46558:SF13">
    <property type="entry name" value="HTH-TYPE TRANSCRIPTIONAL REGULATOR IMMR"/>
    <property type="match status" value="1"/>
</dbReference>
<dbReference type="Gene3D" id="1.10.260.40">
    <property type="entry name" value="lambda repressor-like DNA-binding domains"/>
    <property type="match status" value="1"/>
</dbReference>
<accession>A0A645IBK5</accession>
<dbReference type="PROSITE" id="PS50943">
    <property type="entry name" value="HTH_CROC1"/>
    <property type="match status" value="1"/>
</dbReference>
<sequence length="114" mass="13171">MCSEMDFATRLYELRENANLKQIELAQKINLKSSAISKYEKGLTQPNIETLIKLSEIFSVSVDYLIGISDIPNPYTAENYTPKEANIIQKYRKLTKENQIRIDERISAIIDSQR</sequence>
<dbReference type="EMBL" id="VSSQ01111173">
    <property type="protein sequence ID" value="MPN48655.1"/>
    <property type="molecule type" value="Genomic_DNA"/>
</dbReference>
<evidence type="ECO:0000256" key="1">
    <source>
        <dbReference type="ARBA" id="ARBA00023125"/>
    </source>
</evidence>
<proteinExistence type="predicted"/>
<dbReference type="GO" id="GO:0003677">
    <property type="term" value="F:DNA binding"/>
    <property type="evidence" value="ECO:0007669"/>
    <property type="project" value="UniProtKB-KW"/>
</dbReference>
<feature type="domain" description="HTH cro/C1-type" evidence="2">
    <location>
        <begin position="11"/>
        <end position="65"/>
    </location>
</feature>
<gene>
    <name evidence="3" type="ORF">SDC9_196266</name>
</gene>
<organism evidence="3">
    <name type="scientific">bioreactor metagenome</name>
    <dbReference type="NCBI Taxonomy" id="1076179"/>
    <lineage>
        <taxon>unclassified sequences</taxon>
        <taxon>metagenomes</taxon>
        <taxon>ecological metagenomes</taxon>
    </lineage>
</organism>
<keyword evidence="1" id="KW-0238">DNA-binding</keyword>
<dbReference type="InterPro" id="IPR010982">
    <property type="entry name" value="Lambda_DNA-bd_dom_sf"/>
</dbReference>
<dbReference type="SUPFAM" id="SSF47413">
    <property type="entry name" value="lambda repressor-like DNA-binding domains"/>
    <property type="match status" value="1"/>
</dbReference>
<dbReference type="InterPro" id="IPR001387">
    <property type="entry name" value="Cro/C1-type_HTH"/>
</dbReference>
<dbReference type="AlphaFoldDB" id="A0A645IBK5"/>
<name>A0A645IBK5_9ZZZZ</name>
<evidence type="ECO:0000313" key="3">
    <source>
        <dbReference type="EMBL" id="MPN48655.1"/>
    </source>
</evidence>
<comment type="caution">
    <text evidence="3">The sequence shown here is derived from an EMBL/GenBank/DDBJ whole genome shotgun (WGS) entry which is preliminary data.</text>
</comment>
<evidence type="ECO:0000259" key="2">
    <source>
        <dbReference type="PROSITE" id="PS50943"/>
    </source>
</evidence>
<dbReference type="CDD" id="cd00093">
    <property type="entry name" value="HTH_XRE"/>
    <property type="match status" value="1"/>
</dbReference>
<reference evidence="3" key="1">
    <citation type="submission" date="2019-08" db="EMBL/GenBank/DDBJ databases">
        <authorList>
            <person name="Kucharzyk K."/>
            <person name="Murdoch R.W."/>
            <person name="Higgins S."/>
            <person name="Loffler F."/>
        </authorList>
    </citation>
    <scope>NUCLEOTIDE SEQUENCE</scope>
</reference>
<dbReference type="Pfam" id="PF01381">
    <property type="entry name" value="HTH_3"/>
    <property type="match status" value="1"/>
</dbReference>
<protein>
    <recommendedName>
        <fullName evidence="2">HTH cro/C1-type domain-containing protein</fullName>
    </recommendedName>
</protein>
<dbReference type="PANTHER" id="PTHR46558">
    <property type="entry name" value="TRACRIPTIONAL REGULATORY PROTEIN-RELATED-RELATED"/>
    <property type="match status" value="1"/>
</dbReference>
<dbReference type="SMART" id="SM00530">
    <property type="entry name" value="HTH_XRE"/>
    <property type="match status" value="1"/>
</dbReference>